<dbReference type="RefSeq" id="WP_344423075.1">
    <property type="nucleotide sequence ID" value="NZ_BAAAQK010000022.1"/>
</dbReference>
<dbReference type="PROSITE" id="PS00061">
    <property type="entry name" value="ADH_SHORT"/>
    <property type="match status" value="1"/>
</dbReference>
<comment type="similarity">
    <text evidence="1">Belongs to the short-chain dehydrogenases/reductases (SDR) family.</text>
</comment>
<keyword evidence="2" id="KW-0560">Oxidoreductase</keyword>
<gene>
    <name evidence="3" type="ORF">GCM10009836_54440</name>
</gene>
<keyword evidence="4" id="KW-1185">Reference proteome</keyword>
<evidence type="ECO:0000256" key="2">
    <source>
        <dbReference type="ARBA" id="ARBA00023002"/>
    </source>
</evidence>
<dbReference type="EMBL" id="BAAAQK010000022">
    <property type="protein sequence ID" value="GAA1867135.1"/>
    <property type="molecule type" value="Genomic_DNA"/>
</dbReference>
<organism evidence="3 4">
    <name type="scientific">Pseudonocardia ailaonensis</name>
    <dbReference type="NCBI Taxonomy" id="367279"/>
    <lineage>
        <taxon>Bacteria</taxon>
        <taxon>Bacillati</taxon>
        <taxon>Actinomycetota</taxon>
        <taxon>Actinomycetes</taxon>
        <taxon>Pseudonocardiales</taxon>
        <taxon>Pseudonocardiaceae</taxon>
        <taxon>Pseudonocardia</taxon>
    </lineage>
</organism>
<dbReference type="PRINTS" id="PR00081">
    <property type="entry name" value="GDHRDH"/>
</dbReference>
<protein>
    <submittedName>
        <fullName evidence="3">SDR family oxidoreductase</fullName>
    </submittedName>
</protein>
<dbReference type="SUPFAM" id="SSF51735">
    <property type="entry name" value="NAD(P)-binding Rossmann-fold domains"/>
    <property type="match status" value="1"/>
</dbReference>
<comment type="caution">
    <text evidence="3">The sequence shown here is derived from an EMBL/GenBank/DDBJ whole genome shotgun (WGS) entry which is preliminary data.</text>
</comment>
<evidence type="ECO:0000313" key="3">
    <source>
        <dbReference type="EMBL" id="GAA1867135.1"/>
    </source>
</evidence>
<dbReference type="Gene3D" id="3.40.50.720">
    <property type="entry name" value="NAD(P)-binding Rossmann-like Domain"/>
    <property type="match status" value="1"/>
</dbReference>
<dbReference type="Proteomes" id="UP001500449">
    <property type="component" value="Unassembled WGS sequence"/>
</dbReference>
<evidence type="ECO:0000256" key="1">
    <source>
        <dbReference type="ARBA" id="ARBA00006484"/>
    </source>
</evidence>
<evidence type="ECO:0000313" key="4">
    <source>
        <dbReference type="Proteomes" id="UP001500449"/>
    </source>
</evidence>
<dbReference type="Pfam" id="PF13561">
    <property type="entry name" value="adh_short_C2"/>
    <property type="match status" value="1"/>
</dbReference>
<proteinExistence type="inferred from homology"/>
<name>A0ABN2NIR1_9PSEU</name>
<dbReference type="PANTHER" id="PTHR24321:SF8">
    <property type="entry name" value="ESTRADIOL 17-BETA-DEHYDROGENASE 8-RELATED"/>
    <property type="match status" value="1"/>
</dbReference>
<dbReference type="InterPro" id="IPR036291">
    <property type="entry name" value="NAD(P)-bd_dom_sf"/>
</dbReference>
<reference evidence="3 4" key="1">
    <citation type="journal article" date="2019" name="Int. J. Syst. Evol. Microbiol.">
        <title>The Global Catalogue of Microorganisms (GCM) 10K type strain sequencing project: providing services to taxonomists for standard genome sequencing and annotation.</title>
        <authorList>
            <consortium name="The Broad Institute Genomics Platform"/>
            <consortium name="The Broad Institute Genome Sequencing Center for Infectious Disease"/>
            <person name="Wu L."/>
            <person name="Ma J."/>
        </authorList>
    </citation>
    <scope>NUCLEOTIDE SEQUENCE [LARGE SCALE GENOMIC DNA]</scope>
    <source>
        <strain evidence="3 4">JCM 16009</strain>
    </source>
</reference>
<dbReference type="PANTHER" id="PTHR24321">
    <property type="entry name" value="DEHYDROGENASES, SHORT CHAIN"/>
    <property type="match status" value="1"/>
</dbReference>
<dbReference type="InterPro" id="IPR002347">
    <property type="entry name" value="SDR_fam"/>
</dbReference>
<dbReference type="PRINTS" id="PR00080">
    <property type="entry name" value="SDRFAMILY"/>
</dbReference>
<accession>A0ABN2NIR1</accession>
<sequence>MGGFEGRVAMVTGGANGMGRACARRLAAEGAAVVVVDVVESAGKELLGEIAEAGGRAELVIGDVGDPAVIEQAVGLAESVLGGLDVVVAAAGIPVPGYRSGSPRAQAPAGLEGFVEMSLADWDEVLGVNLRGALLAVQKGVASMVARGVPGSVVVITSVAAANPTSSGHVAYTASKAGAQAMVKHVSRLVADKGIRVNAVGPGLIDTNMSRTYLASAANQAVFAHIPAGHAGTPDDIADAVLFLAGEGSRFVAGEVLYVDGGQFTG</sequence>
<dbReference type="InterPro" id="IPR020904">
    <property type="entry name" value="Sc_DH/Rdtase_CS"/>
</dbReference>